<proteinExistence type="predicted"/>
<sequence>MTLAKLATTLSTLALGLGWCAPVLAADWSQTEAQAKGQTVYFNAWGGGEAINSYIDWAAKEVQSRYGVTVKHVKINDAAEVVKRIQTEVAAGRNNHGSVDLMWVNGENFRSLKQAGLLYGPWAESLPNWGLVDLNKPVRSDFSVPTEGYETPWGTAQLTFISDKAVTPTPPRSATEWLRFAKANPGRVTYPKPPDFHGTTFVKQLLLELAPNPALLQQAVTPQAFASATPALWAYLDELHSLAWRAGKSFPASAAAMHRMLADGELKLSLTFNPNEAANLISSRQLPPTAYSFGFTRGTIGNVHFLAIPSNARAKAGAQVFANFLLSPEAQAHKADTRIWGDGSVLDLGKLSAGVQALMRNKAPGALAESVPTLAEPHASWVEALETEWLKRYGAR</sequence>
<dbReference type="Proteomes" id="UP000190750">
    <property type="component" value="Unassembled WGS sequence"/>
</dbReference>
<dbReference type="PANTHER" id="PTHR42779">
    <property type="entry name" value="PROTEIN YNJB"/>
    <property type="match status" value="1"/>
</dbReference>
<evidence type="ECO:0000313" key="3">
    <source>
        <dbReference type="Proteomes" id="UP000190750"/>
    </source>
</evidence>
<evidence type="ECO:0000256" key="1">
    <source>
        <dbReference type="SAM" id="SignalP"/>
    </source>
</evidence>
<dbReference type="InterPro" id="IPR027020">
    <property type="entry name" value="YnjB"/>
</dbReference>
<feature type="chain" id="PRO_5012774967" evidence="1">
    <location>
        <begin position="26"/>
        <end position="396"/>
    </location>
</feature>
<dbReference type="OrthoDB" id="3239593at2"/>
<dbReference type="SUPFAM" id="SSF53850">
    <property type="entry name" value="Periplasmic binding protein-like II"/>
    <property type="match status" value="1"/>
</dbReference>
<dbReference type="PIRSF" id="PIRSF029172">
    <property type="entry name" value="UCP029172_ABC_sbc_YnjB"/>
    <property type="match status" value="1"/>
</dbReference>
<dbReference type="Gene3D" id="3.40.190.10">
    <property type="entry name" value="Periplasmic binding protein-like II"/>
    <property type="match status" value="2"/>
</dbReference>
<dbReference type="NCBIfam" id="NF008633">
    <property type="entry name" value="PRK11622.1"/>
    <property type="match status" value="1"/>
</dbReference>
<dbReference type="EMBL" id="MTJN01000002">
    <property type="protein sequence ID" value="OOV07603.1"/>
    <property type="molecule type" value="Genomic_DNA"/>
</dbReference>
<name>A0A1T1AUA2_RHOFE</name>
<dbReference type="STRING" id="28066.RF819_13445"/>
<dbReference type="PANTHER" id="PTHR42779:SF1">
    <property type="entry name" value="PROTEIN YNJB"/>
    <property type="match status" value="1"/>
</dbReference>
<organism evidence="2 3">
    <name type="scientific">Rhodoferax fermentans</name>
    <dbReference type="NCBI Taxonomy" id="28066"/>
    <lineage>
        <taxon>Bacteria</taxon>
        <taxon>Pseudomonadati</taxon>
        <taxon>Pseudomonadota</taxon>
        <taxon>Betaproteobacteria</taxon>
        <taxon>Burkholderiales</taxon>
        <taxon>Comamonadaceae</taxon>
        <taxon>Rhodoferax</taxon>
    </lineage>
</organism>
<dbReference type="Pfam" id="PF13416">
    <property type="entry name" value="SBP_bac_8"/>
    <property type="match status" value="1"/>
</dbReference>
<accession>A0A1T1AUA2</accession>
<gene>
    <name evidence="2" type="ORF">RF819_13445</name>
</gene>
<feature type="signal peptide" evidence="1">
    <location>
        <begin position="1"/>
        <end position="25"/>
    </location>
</feature>
<dbReference type="InterPro" id="IPR006059">
    <property type="entry name" value="SBP"/>
</dbReference>
<evidence type="ECO:0000313" key="2">
    <source>
        <dbReference type="EMBL" id="OOV07603.1"/>
    </source>
</evidence>
<dbReference type="AlphaFoldDB" id="A0A1T1AUA2"/>
<comment type="caution">
    <text evidence="2">The sequence shown here is derived from an EMBL/GenBank/DDBJ whole genome shotgun (WGS) entry which is preliminary data.</text>
</comment>
<protein>
    <submittedName>
        <fullName evidence="2">ABC transporter substrate-binding protein</fullName>
    </submittedName>
</protein>
<reference evidence="2 3" key="1">
    <citation type="submission" date="2017-01" db="EMBL/GenBank/DDBJ databases">
        <title>Genome sequencing of Rhodoferax fermentans JCM 7819.</title>
        <authorList>
            <person name="Kim Y.J."/>
            <person name="Farh M.E.-A."/>
            <person name="Yang D.-C."/>
        </authorList>
    </citation>
    <scope>NUCLEOTIDE SEQUENCE [LARGE SCALE GENOMIC DNA]</scope>
    <source>
        <strain evidence="2 3">JCM 7819</strain>
    </source>
</reference>
<dbReference type="RefSeq" id="WP_078365454.1">
    <property type="nucleotide sequence ID" value="NZ_MTJN01000002.1"/>
</dbReference>
<keyword evidence="3" id="KW-1185">Reference proteome</keyword>
<keyword evidence="1" id="KW-0732">Signal</keyword>